<feature type="region of interest" description="Disordered" evidence="2">
    <location>
        <begin position="391"/>
        <end position="436"/>
    </location>
</feature>
<name>A0A2K2U5T9_9ACTN</name>
<dbReference type="Proteomes" id="UP000236488">
    <property type="component" value="Unassembled WGS sequence"/>
</dbReference>
<gene>
    <name evidence="4" type="ORF">C2L80_05615</name>
</gene>
<reference evidence="4 5" key="1">
    <citation type="journal article" date="2018" name="Int. J. Syst. Evol. Microbiol.">
        <title>Rubneribacter badeniensis gen. nov., sp. nov. and Enteroscipio rubneri gen. nov., sp. nov., new members of the Eggerthellaceae isolated from human faeces.</title>
        <authorList>
            <person name="Danylec N."/>
            <person name="Gobl A."/>
            <person name="Stoll D.A."/>
            <person name="Hetzer B."/>
            <person name="Kulling S.E."/>
            <person name="Huch M."/>
        </authorList>
    </citation>
    <scope>NUCLEOTIDE SEQUENCE [LARGE SCALE GENOMIC DNA]</scope>
    <source>
        <strain evidence="4 5">ResAG-85</strain>
    </source>
</reference>
<keyword evidence="5" id="KW-1185">Reference proteome</keyword>
<evidence type="ECO:0000256" key="1">
    <source>
        <dbReference type="SAM" id="Coils"/>
    </source>
</evidence>
<dbReference type="InterPro" id="IPR005094">
    <property type="entry name" value="Endonuclease_MobA/VirD2"/>
</dbReference>
<evidence type="ECO:0000259" key="3">
    <source>
        <dbReference type="Pfam" id="PF03432"/>
    </source>
</evidence>
<dbReference type="AlphaFoldDB" id="A0A2K2U5T9"/>
<organism evidence="4 5">
    <name type="scientific">Rubneribacter badeniensis</name>
    <dbReference type="NCBI Taxonomy" id="2070688"/>
    <lineage>
        <taxon>Bacteria</taxon>
        <taxon>Bacillati</taxon>
        <taxon>Actinomycetota</taxon>
        <taxon>Coriobacteriia</taxon>
        <taxon>Eggerthellales</taxon>
        <taxon>Eggerthellaceae</taxon>
        <taxon>Rubneribacter</taxon>
    </lineage>
</organism>
<feature type="coiled-coil region" evidence="1">
    <location>
        <begin position="301"/>
        <end position="335"/>
    </location>
</feature>
<comment type="caution">
    <text evidence="4">The sequence shown here is derived from an EMBL/GenBank/DDBJ whole genome shotgun (WGS) entry which is preliminary data.</text>
</comment>
<sequence>MRGPPQADDRRRRAAGKEEPVTIVSQKAVASAKHARKLKDYIEGKDALLRDCINVFEPHRAFEEMAETRRAAGHDRPSRRGAANTVMLHQVLAFLPEEADMNGGPLSPEDCMRYAREYASRRGYDAHQVVLALHEERCEEDGTSRYAVHLAINRTNLDTGKRLCEGRSAQAKRDRAATVRALDAEWGLRQVVEGAENSRIHKRQPHRAGAEGRILERAARRGRAPEEASYKYNLRKLCQGLARRSANLEEYRRLLEEWGVASEVRDGKVYVADMDNDARSFLLSRLDGTLAGDALEGTFGRAAENARLERLRSEVRAAERRAAEYQAAKEAYLKAARRSCKEALRRIGESEGSKLKDLPRLRLPRIPEALARDAEVNRAVLGMARRVEAARCEAASDLPPSPMRSPGGSGRQGSARRPGPAARPAPGRGPTGRAAR</sequence>
<feature type="region of interest" description="Disordered" evidence="2">
    <location>
        <begin position="1"/>
        <end position="20"/>
    </location>
</feature>
<accession>A0A2K2U5T9</accession>
<feature type="compositionally biased region" description="Low complexity" evidence="2">
    <location>
        <begin position="412"/>
        <end position="436"/>
    </location>
</feature>
<proteinExistence type="predicted"/>
<evidence type="ECO:0000313" key="5">
    <source>
        <dbReference type="Proteomes" id="UP000236488"/>
    </source>
</evidence>
<protein>
    <recommendedName>
        <fullName evidence="3">MobA/VirD2-like nuclease domain-containing protein</fullName>
    </recommendedName>
</protein>
<feature type="compositionally biased region" description="Basic and acidic residues" evidence="2">
    <location>
        <begin position="7"/>
        <end position="20"/>
    </location>
</feature>
<evidence type="ECO:0000313" key="4">
    <source>
        <dbReference type="EMBL" id="PNV65602.1"/>
    </source>
</evidence>
<dbReference type="Pfam" id="PF03432">
    <property type="entry name" value="Relaxase"/>
    <property type="match status" value="1"/>
</dbReference>
<dbReference type="EMBL" id="PPEL01000023">
    <property type="protein sequence ID" value="PNV65602.1"/>
    <property type="molecule type" value="Genomic_DNA"/>
</dbReference>
<evidence type="ECO:0000256" key="2">
    <source>
        <dbReference type="SAM" id="MobiDB-lite"/>
    </source>
</evidence>
<feature type="domain" description="MobA/VirD2-like nuclease" evidence="3">
    <location>
        <begin position="45"/>
        <end position="187"/>
    </location>
</feature>
<keyword evidence="1" id="KW-0175">Coiled coil</keyword>